<dbReference type="PANTHER" id="PTHR32315">
    <property type="entry name" value="ADENINE PHOSPHORIBOSYLTRANSFERASE"/>
    <property type="match status" value="1"/>
</dbReference>
<dbReference type="GO" id="GO:0005737">
    <property type="term" value="C:cytoplasm"/>
    <property type="evidence" value="ECO:0007669"/>
    <property type="project" value="UniProtKB-SubCell"/>
</dbReference>
<dbReference type="GO" id="GO:0003999">
    <property type="term" value="F:adenine phosphoribosyltransferase activity"/>
    <property type="evidence" value="ECO:0007669"/>
    <property type="project" value="UniProtKB-UniRule"/>
</dbReference>
<dbReference type="NCBIfam" id="NF002636">
    <property type="entry name" value="PRK02304.1-5"/>
    <property type="match status" value="1"/>
</dbReference>
<dbReference type="InterPro" id="IPR050054">
    <property type="entry name" value="UPRTase/APRTase"/>
</dbReference>
<dbReference type="GO" id="GO:0002055">
    <property type="term" value="F:adenine binding"/>
    <property type="evidence" value="ECO:0007669"/>
    <property type="project" value="TreeGrafter"/>
</dbReference>
<keyword evidence="11 12" id="KW-0660">Purine salvage</keyword>
<keyword evidence="9 12" id="KW-0328">Glycosyltransferase</keyword>
<dbReference type="InterPro" id="IPR005764">
    <property type="entry name" value="Ade_phspho_trans"/>
</dbReference>
<dbReference type="GO" id="GO:0044209">
    <property type="term" value="P:AMP salvage"/>
    <property type="evidence" value="ECO:0007669"/>
    <property type="project" value="UniProtKB-UniRule"/>
</dbReference>
<keyword evidence="8 12" id="KW-0963">Cytoplasm</keyword>
<evidence type="ECO:0000256" key="8">
    <source>
        <dbReference type="ARBA" id="ARBA00022490"/>
    </source>
</evidence>
<evidence type="ECO:0000256" key="10">
    <source>
        <dbReference type="ARBA" id="ARBA00022679"/>
    </source>
</evidence>
<dbReference type="STRING" id="1833.XU06_13585"/>
<proteinExistence type="inferred from homology"/>
<dbReference type="GO" id="GO:0016208">
    <property type="term" value="F:AMP binding"/>
    <property type="evidence" value="ECO:0007669"/>
    <property type="project" value="TreeGrafter"/>
</dbReference>
<dbReference type="GO" id="GO:0006168">
    <property type="term" value="P:adenine salvage"/>
    <property type="evidence" value="ECO:0007669"/>
    <property type="project" value="InterPro"/>
</dbReference>
<evidence type="ECO:0000256" key="2">
    <source>
        <dbReference type="ARBA" id="ARBA00003968"/>
    </source>
</evidence>
<evidence type="ECO:0000256" key="4">
    <source>
        <dbReference type="ARBA" id="ARBA00004659"/>
    </source>
</evidence>
<evidence type="ECO:0000313" key="14">
    <source>
        <dbReference type="EMBL" id="QIP40297.1"/>
    </source>
</evidence>
<dbReference type="UniPathway" id="UPA00588">
    <property type="reaction ID" value="UER00646"/>
</dbReference>
<dbReference type="CDD" id="cd06223">
    <property type="entry name" value="PRTases_typeI"/>
    <property type="match status" value="1"/>
</dbReference>
<dbReference type="EC" id="2.4.2.7" evidence="7 12"/>
<evidence type="ECO:0000256" key="11">
    <source>
        <dbReference type="ARBA" id="ARBA00022726"/>
    </source>
</evidence>
<evidence type="ECO:0000313" key="15">
    <source>
        <dbReference type="Proteomes" id="UP000502345"/>
    </source>
</evidence>
<dbReference type="SUPFAM" id="SSF53271">
    <property type="entry name" value="PRTase-like"/>
    <property type="match status" value="1"/>
</dbReference>
<comment type="function">
    <text evidence="2 12">Catalyzes a salvage reaction resulting in the formation of AMP, that is energically less costly than de novo synthesis.</text>
</comment>
<protein>
    <recommendedName>
        <fullName evidence="7 12">Adenine phosphoribosyltransferase</fullName>
        <shortName evidence="12">APRT</shortName>
        <ecNumber evidence="7 12">2.4.2.7</ecNumber>
    </recommendedName>
</protein>
<evidence type="ECO:0000256" key="3">
    <source>
        <dbReference type="ARBA" id="ARBA00004496"/>
    </source>
</evidence>
<dbReference type="FunFam" id="3.40.50.2020:FF:000004">
    <property type="entry name" value="Adenine phosphoribosyltransferase"/>
    <property type="match status" value="1"/>
</dbReference>
<reference evidence="14 15" key="1">
    <citation type="submission" date="2020-03" db="EMBL/GenBank/DDBJ databases">
        <title>Screen low temperature-resistant strains for efficient degradation of petroleum hydrocarbons under the low temperature.</title>
        <authorList>
            <person name="Wang Y."/>
            <person name="Chen J."/>
        </authorList>
    </citation>
    <scope>NUCLEOTIDE SEQUENCE [LARGE SCALE GENOMIC DNA]</scope>
    <source>
        <strain evidence="14 15">KB1</strain>
    </source>
</reference>
<accession>A0A1Q4JR88</accession>
<evidence type="ECO:0000256" key="1">
    <source>
        <dbReference type="ARBA" id="ARBA00000868"/>
    </source>
</evidence>
<comment type="pathway">
    <text evidence="4 12">Purine metabolism; AMP biosynthesis via salvage pathway; AMP from adenine: step 1/1.</text>
</comment>
<name>A0A1Q4JR88_RHOER</name>
<dbReference type="PANTHER" id="PTHR32315:SF3">
    <property type="entry name" value="ADENINE PHOSPHORIBOSYLTRANSFERASE"/>
    <property type="match status" value="1"/>
</dbReference>
<dbReference type="EMBL" id="CP050124">
    <property type="protein sequence ID" value="QIP40297.1"/>
    <property type="molecule type" value="Genomic_DNA"/>
</dbReference>
<evidence type="ECO:0000259" key="13">
    <source>
        <dbReference type="Pfam" id="PF00156"/>
    </source>
</evidence>
<comment type="similarity">
    <text evidence="5 12">Belongs to the purine/pyrimidine phosphoribosyltransferase family.</text>
</comment>
<evidence type="ECO:0000256" key="12">
    <source>
        <dbReference type="HAMAP-Rule" id="MF_00004"/>
    </source>
</evidence>
<dbReference type="InterPro" id="IPR029057">
    <property type="entry name" value="PRTase-like"/>
</dbReference>
<dbReference type="RefSeq" id="WP_007732962.1">
    <property type="nucleotide sequence ID" value="NZ_CP032403.1"/>
</dbReference>
<gene>
    <name evidence="12" type="primary">apt</name>
    <name evidence="14" type="ORF">G9444_3053</name>
</gene>
<evidence type="ECO:0000256" key="9">
    <source>
        <dbReference type="ARBA" id="ARBA00022676"/>
    </source>
</evidence>
<comment type="subcellular location">
    <subcellularLocation>
        <location evidence="3 12">Cytoplasm</location>
    </subcellularLocation>
</comment>
<evidence type="ECO:0000256" key="6">
    <source>
        <dbReference type="ARBA" id="ARBA00011738"/>
    </source>
</evidence>
<comment type="subunit">
    <text evidence="6 12">Homodimer.</text>
</comment>
<dbReference type="HAMAP" id="MF_00004">
    <property type="entry name" value="Aden_phosphoribosyltr"/>
    <property type="match status" value="1"/>
</dbReference>
<evidence type="ECO:0000256" key="7">
    <source>
        <dbReference type="ARBA" id="ARBA00011893"/>
    </source>
</evidence>
<dbReference type="GO" id="GO:0006166">
    <property type="term" value="P:purine ribonucleoside salvage"/>
    <property type="evidence" value="ECO:0007669"/>
    <property type="project" value="UniProtKB-KW"/>
</dbReference>
<feature type="domain" description="Phosphoribosyltransferase" evidence="13">
    <location>
        <begin position="71"/>
        <end position="187"/>
    </location>
</feature>
<dbReference type="AlphaFoldDB" id="A0A1Q4JR88"/>
<keyword evidence="10 12" id="KW-0808">Transferase</keyword>
<dbReference type="OrthoDB" id="9803963at2"/>
<organism evidence="14 15">
    <name type="scientific">Rhodococcus erythropolis</name>
    <name type="common">Arthrobacter picolinophilus</name>
    <dbReference type="NCBI Taxonomy" id="1833"/>
    <lineage>
        <taxon>Bacteria</taxon>
        <taxon>Bacillati</taxon>
        <taxon>Actinomycetota</taxon>
        <taxon>Actinomycetes</taxon>
        <taxon>Mycobacteriales</taxon>
        <taxon>Nocardiaceae</taxon>
        <taxon>Rhodococcus</taxon>
        <taxon>Rhodococcus erythropolis group</taxon>
    </lineage>
</organism>
<dbReference type="Pfam" id="PF00156">
    <property type="entry name" value="Pribosyltran"/>
    <property type="match status" value="1"/>
</dbReference>
<sequence>MSVSNGVALHTTEELIAIHRAAGDAVVRLTRWADNFPGPGVRFADLTPVFADAEGFGAVLDALVACAPDADTIAAVDARGFLLGAGAAAKMGAGVVAVRKVGKLPPPVLSRSYSLEYGSSTLEIPANGFDLTGRNVLVIDDVLATGGTLEAAVQLVELGGANVVGVAVVLEIEELRGRDRFLKYPLTSLVKV</sequence>
<evidence type="ECO:0000256" key="5">
    <source>
        <dbReference type="ARBA" id="ARBA00008391"/>
    </source>
</evidence>
<dbReference type="Gene3D" id="3.40.50.2020">
    <property type="match status" value="1"/>
</dbReference>
<dbReference type="InterPro" id="IPR000836">
    <property type="entry name" value="PRTase_dom"/>
</dbReference>
<dbReference type="Proteomes" id="UP000502345">
    <property type="component" value="Chromosome"/>
</dbReference>
<comment type="catalytic activity">
    <reaction evidence="1 12">
        <text>AMP + diphosphate = 5-phospho-alpha-D-ribose 1-diphosphate + adenine</text>
        <dbReference type="Rhea" id="RHEA:16609"/>
        <dbReference type="ChEBI" id="CHEBI:16708"/>
        <dbReference type="ChEBI" id="CHEBI:33019"/>
        <dbReference type="ChEBI" id="CHEBI:58017"/>
        <dbReference type="ChEBI" id="CHEBI:456215"/>
        <dbReference type="EC" id="2.4.2.7"/>
    </reaction>
</comment>